<reference evidence="2" key="1">
    <citation type="journal article" date="2023" name="Proc. Natl. Acad. Sci. U.S.A.">
        <title>Genomic and structural basis for evolution of tropane alkaloid biosynthesis.</title>
        <authorList>
            <person name="Wanga Y.-J."/>
            <person name="Taina T."/>
            <person name="Yua J.-Y."/>
            <person name="Lia J."/>
            <person name="Xua B."/>
            <person name="Chenc J."/>
            <person name="D'Auriad J.C."/>
            <person name="Huanga J.-P."/>
            <person name="Huanga S.-X."/>
        </authorList>
    </citation>
    <scope>NUCLEOTIDE SEQUENCE [LARGE SCALE GENOMIC DNA]</scope>
    <source>
        <strain evidence="2">cv. KIB-2019</strain>
    </source>
</reference>
<dbReference type="EMBL" id="JAJAGQ010000005">
    <property type="protein sequence ID" value="KAJ8562255.1"/>
    <property type="molecule type" value="Genomic_DNA"/>
</dbReference>
<protein>
    <submittedName>
        <fullName evidence="1">Uncharacterized protein</fullName>
    </submittedName>
</protein>
<gene>
    <name evidence="1" type="ORF">K7X08_011546</name>
</gene>
<name>A0A9Q1MJR8_9SOLA</name>
<dbReference type="Proteomes" id="UP001152561">
    <property type="component" value="Unassembled WGS sequence"/>
</dbReference>
<dbReference type="AlphaFoldDB" id="A0A9Q1MJR8"/>
<sequence length="171" mass="19212">MTKDGMMLLLGELIYCFIWFENFEVTCWFYNYPLLDHLIRGVHRDSEEDLVKNHLKDKDKATEDNIEGEWKAGADVSIKQEALARRGVTLNIEKTALNHSTPSPIDATDPKQPENETNVIGNSGQECSFTPKLAMLNSHKVIKGQKLYSDSGATGEIFGERVLVTTTCVAY</sequence>
<keyword evidence="2" id="KW-1185">Reference proteome</keyword>
<comment type="caution">
    <text evidence="1">The sequence shown here is derived from an EMBL/GenBank/DDBJ whole genome shotgun (WGS) entry which is preliminary data.</text>
</comment>
<organism evidence="1 2">
    <name type="scientific">Anisodus acutangulus</name>
    <dbReference type="NCBI Taxonomy" id="402998"/>
    <lineage>
        <taxon>Eukaryota</taxon>
        <taxon>Viridiplantae</taxon>
        <taxon>Streptophyta</taxon>
        <taxon>Embryophyta</taxon>
        <taxon>Tracheophyta</taxon>
        <taxon>Spermatophyta</taxon>
        <taxon>Magnoliopsida</taxon>
        <taxon>eudicotyledons</taxon>
        <taxon>Gunneridae</taxon>
        <taxon>Pentapetalae</taxon>
        <taxon>asterids</taxon>
        <taxon>lamiids</taxon>
        <taxon>Solanales</taxon>
        <taxon>Solanaceae</taxon>
        <taxon>Solanoideae</taxon>
        <taxon>Hyoscyameae</taxon>
        <taxon>Anisodus</taxon>
    </lineage>
</organism>
<proteinExistence type="predicted"/>
<accession>A0A9Q1MJR8</accession>
<evidence type="ECO:0000313" key="2">
    <source>
        <dbReference type="Proteomes" id="UP001152561"/>
    </source>
</evidence>
<evidence type="ECO:0000313" key="1">
    <source>
        <dbReference type="EMBL" id="KAJ8562255.1"/>
    </source>
</evidence>